<organism evidence="1 2">
    <name type="scientific">Candidatus Gottesmanbacteria bacterium RBG_13_37_7</name>
    <dbReference type="NCBI Taxonomy" id="1798369"/>
    <lineage>
        <taxon>Bacteria</taxon>
        <taxon>Candidatus Gottesmaniibacteriota</taxon>
    </lineage>
</organism>
<comment type="caution">
    <text evidence="1">The sequence shown here is derived from an EMBL/GenBank/DDBJ whole genome shotgun (WGS) entry which is preliminary data.</text>
</comment>
<sequence>MRNPDRRDISDSTRHRVASLLDARQFKSRPLTDEESSQLADAIKPVAAISKGKVVVTTVEVHPSSYSRHVSGVNRYRFEGDIGPDFIGVSIVRRPFGEEEQTIAESLVDLREGRIWFSKIMGLQPSGMVKVLRALASQQPIPKSIKGR</sequence>
<evidence type="ECO:0000313" key="1">
    <source>
        <dbReference type="EMBL" id="OGF99766.1"/>
    </source>
</evidence>
<evidence type="ECO:0000313" key="2">
    <source>
        <dbReference type="Proteomes" id="UP000178230"/>
    </source>
</evidence>
<gene>
    <name evidence="1" type="ORF">A2Y99_01810</name>
</gene>
<dbReference type="AlphaFoldDB" id="A0A1F5YII0"/>
<reference evidence="1 2" key="1">
    <citation type="journal article" date="2016" name="Nat. Commun.">
        <title>Thousands of microbial genomes shed light on interconnected biogeochemical processes in an aquifer system.</title>
        <authorList>
            <person name="Anantharaman K."/>
            <person name="Brown C.T."/>
            <person name="Hug L.A."/>
            <person name="Sharon I."/>
            <person name="Castelle C.J."/>
            <person name="Probst A.J."/>
            <person name="Thomas B.C."/>
            <person name="Singh A."/>
            <person name="Wilkins M.J."/>
            <person name="Karaoz U."/>
            <person name="Brodie E.L."/>
            <person name="Williams K.H."/>
            <person name="Hubbard S.S."/>
            <person name="Banfield J.F."/>
        </authorList>
    </citation>
    <scope>NUCLEOTIDE SEQUENCE [LARGE SCALE GENOMIC DNA]</scope>
</reference>
<name>A0A1F5YII0_9BACT</name>
<accession>A0A1F5YII0</accession>
<dbReference type="Proteomes" id="UP000178230">
    <property type="component" value="Unassembled WGS sequence"/>
</dbReference>
<protein>
    <submittedName>
        <fullName evidence="1">Uncharacterized protein</fullName>
    </submittedName>
</protein>
<dbReference type="EMBL" id="MFIY01000042">
    <property type="protein sequence ID" value="OGF99766.1"/>
    <property type="molecule type" value="Genomic_DNA"/>
</dbReference>
<proteinExistence type="predicted"/>